<evidence type="ECO:0000256" key="2">
    <source>
        <dbReference type="ARBA" id="ARBA00024200"/>
    </source>
</evidence>
<dbReference type="InterPro" id="IPR016155">
    <property type="entry name" value="Mopterin_synth/thiamin_S_b"/>
</dbReference>
<dbReference type="GO" id="GO:0006777">
    <property type="term" value="P:Mo-molybdopterin cofactor biosynthetic process"/>
    <property type="evidence" value="ECO:0007669"/>
    <property type="project" value="InterPro"/>
</dbReference>
<gene>
    <name evidence="4" type="ORF">FHS77_000732</name>
</gene>
<dbReference type="EMBL" id="JACIIU010000002">
    <property type="protein sequence ID" value="MBB6260208.1"/>
    <property type="molecule type" value="Genomic_DNA"/>
</dbReference>
<sequence>MDVRLVYFAWVRERIGREAETITLPANVSTIGGLLNYLQNLGENYAYALEAEGVVRTAINHEHADSDATIQTGDEIAIFPPMTGG</sequence>
<keyword evidence="1" id="KW-0547">Nucleotide-binding</keyword>
<dbReference type="PANTHER" id="PTHR33359:SF1">
    <property type="entry name" value="MOLYBDOPTERIN SYNTHASE SULFUR CARRIER SUBUNIT"/>
    <property type="match status" value="1"/>
</dbReference>
<evidence type="ECO:0000313" key="5">
    <source>
        <dbReference type="Proteomes" id="UP000555393"/>
    </source>
</evidence>
<evidence type="ECO:0000256" key="1">
    <source>
        <dbReference type="ARBA" id="ARBA00022741"/>
    </source>
</evidence>
<dbReference type="InterPro" id="IPR012675">
    <property type="entry name" value="Beta-grasp_dom_sf"/>
</dbReference>
<dbReference type="InterPro" id="IPR044672">
    <property type="entry name" value="MOCS2A"/>
</dbReference>
<dbReference type="CDD" id="cd00754">
    <property type="entry name" value="Ubl_MoaD"/>
    <property type="match status" value="1"/>
</dbReference>
<proteinExistence type="inferred from homology"/>
<dbReference type="SUPFAM" id="SSF54285">
    <property type="entry name" value="MoaD/ThiS"/>
    <property type="match status" value="1"/>
</dbReference>
<dbReference type="PANTHER" id="PTHR33359">
    <property type="entry name" value="MOLYBDOPTERIN SYNTHASE SULFUR CARRIER SUBUNIT"/>
    <property type="match status" value="1"/>
</dbReference>
<name>A0A841M231_9HYPH</name>
<accession>A0A841M231</accession>
<comment type="caution">
    <text evidence="4">The sequence shown here is derived from an EMBL/GenBank/DDBJ whole genome shotgun (WGS) entry which is preliminary data.</text>
</comment>
<organism evidence="4 5">
    <name type="scientific">Paenochrobactrum gallinarii</name>
    <dbReference type="NCBI Taxonomy" id="643673"/>
    <lineage>
        <taxon>Bacteria</taxon>
        <taxon>Pseudomonadati</taxon>
        <taxon>Pseudomonadota</taxon>
        <taxon>Alphaproteobacteria</taxon>
        <taxon>Hyphomicrobiales</taxon>
        <taxon>Brucellaceae</taxon>
        <taxon>Paenochrobactrum</taxon>
    </lineage>
</organism>
<dbReference type="InterPro" id="IPR003749">
    <property type="entry name" value="ThiS/MoaD-like"/>
</dbReference>
<dbReference type="GO" id="GO:1990133">
    <property type="term" value="C:molybdopterin adenylyltransferase complex"/>
    <property type="evidence" value="ECO:0007669"/>
    <property type="project" value="TreeGrafter"/>
</dbReference>
<evidence type="ECO:0000313" key="4">
    <source>
        <dbReference type="EMBL" id="MBB6260208.1"/>
    </source>
</evidence>
<keyword evidence="5" id="KW-1185">Reference proteome</keyword>
<protein>
    <recommendedName>
        <fullName evidence="3">Molybdopterin synthase sulfur carrier subunit</fullName>
    </recommendedName>
</protein>
<dbReference type="Proteomes" id="UP000555393">
    <property type="component" value="Unassembled WGS sequence"/>
</dbReference>
<reference evidence="4 5" key="1">
    <citation type="submission" date="2020-08" db="EMBL/GenBank/DDBJ databases">
        <title>Genomic Encyclopedia of Type Strains, Phase IV (KMG-IV): sequencing the most valuable type-strain genomes for metagenomic binning, comparative biology and taxonomic classification.</title>
        <authorList>
            <person name="Goeker M."/>
        </authorList>
    </citation>
    <scope>NUCLEOTIDE SEQUENCE [LARGE SCALE GENOMIC DNA]</scope>
    <source>
        <strain evidence="4 5">DSM 22336</strain>
    </source>
</reference>
<comment type="similarity">
    <text evidence="2">Belongs to the MoaD family.</text>
</comment>
<dbReference type="NCBIfam" id="TIGR01682">
    <property type="entry name" value="moaD"/>
    <property type="match status" value="1"/>
</dbReference>
<dbReference type="RefSeq" id="WP_184220128.1">
    <property type="nucleotide sequence ID" value="NZ_JACIIU010000002.1"/>
</dbReference>
<dbReference type="Pfam" id="PF02597">
    <property type="entry name" value="ThiS"/>
    <property type="match status" value="1"/>
</dbReference>
<dbReference type="Gene3D" id="3.10.20.30">
    <property type="match status" value="1"/>
</dbReference>
<dbReference type="AlphaFoldDB" id="A0A841M231"/>
<evidence type="ECO:0000256" key="3">
    <source>
        <dbReference type="ARBA" id="ARBA00024247"/>
    </source>
</evidence>
<dbReference type="GO" id="GO:0000166">
    <property type="term" value="F:nucleotide binding"/>
    <property type="evidence" value="ECO:0007669"/>
    <property type="project" value="UniProtKB-KW"/>
</dbReference>